<proteinExistence type="predicted"/>
<dbReference type="VEuPathDB" id="FungiDB:Malapachy_0853"/>
<feature type="domain" description="Methyltransferase type 11" evidence="1">
    <location>
        <begin position="43"/>
        <end position="138"/>
    </location>
</feature>
<dbReference type="InterPro" id="IPR029063">
    <property type="entry name" value="SAM-dependent_MTases_sf"/>
</dbReference>
<dbReference type="PANTHER" id="PTHR43861:SF1">
    <property type="entry name" value="TRANS-ACONITATE 2-METHYLTRANSFERASE"/>
    <property type="match status" value="1"/>
</dbReference>
<dbReference type="Proteomes" id="UP000037751">
    <property type="component" value="Unassembled WGS sequence"/>
</dbReference>
<keyword evidence="2" id="KW-0489">Methyltransferase</keyword>
<dbReference type="InterPro" id="IPR013216">
    <property type="entry name" value="Methyltransf_11"/>
</dbReference>
<dbReference type="Gene3D" id="3.40.50.150">
    <property type="entry name" value="Vaccinia Virus protein VP39"/>
    <property type="match status" value="1"/>
</dbReference>
<protein>
    <submittedName>
        <fullName evidence="2">Methyltransferase type 11</fullName>
    </submittedName>
</protein>
<gene>
    <name evidence="2" type="ORF">Malapachy_0853</name>
</gene>
<dbReference type="PANTHER" id="PTHR43861">
    <property type="entry name" value="TRANS-ACONITATE 2-METHYLTRANSFERASE-RELATED"/>
    <property type="match status" value="1"/>
</dbReference>
<dbReference type="CDD" id="cd02440">
    <property type="entry name" value="AdoMet_MTases"/>
    <property type="match status" value="1"/>
</dbReference>
<organism evidence="2 3">
    <name type="scientific">Malassezia pachydermatis</name>
    <dbReference type="NCBI Taxonomy" id="77020"/>
    <lineage>
        <taxon>Eukaryota</taxon>
        <taxon>Fungi</taxon>
        <taxon>Dikarya</taxon>
        <taxon>Basidiomycota</taxon>
        <taxon>Ustilaginomycotina</taxon>
        <taxon>Malasseziomycetes</taxon>
        <taxon>Malasseziales</taxon>
        <taxon>Malasseziaceae</taxon>
        <taxon>Malassezia</taxon>
    </lineage>
</organism>
<dbReference type="GeneID" id="28727241"/>
<dbReference type="GO" id="GO:0032259">
    <property type="term" value="P:methylation"/>
    <property type="evidence" value="ECO:0007669"/>
    <property type="project" value="UniProtKB-KW"/>
</dbReference>
<dbReference type="Pfam" id="PF08241">
    <property type="entry name" value="Methyltransf_11"/>
    <property type="match status" value="1"/>
</dbReference>
<accession>A0A0M9VQ05</accession>
<keyword evidence="2" id="KW-0808">Transferase</keyword>
<evidence type="ECO:0000313" key="2">
    <source>
        <dbReference type="EMBL" id="KOS15015.1"/>
    </source>
</evidence>
<comment type="caution">
    <text evidence="2">The sequence shown here is derived from an EMBL/GenBank/DDBJ whole genome shotgun (WGS) entry which is preliminary data.</text>
</comment>
<dbReference type="EMBL" id="LGAV01000003">
    <property type="protein sequence ID" value="KOS15015.1"/>
    <property type="molecule type" value="Genomic_DNA"/>
</dbReference>
<reference evidence="2 3" key="1">
    <citation type="submission" date="2015-07" db="EMBL/GenBank/DDBJ databases">
        <title>Draft Genome Sequence of Malassezia furfur CBS1878 and Malassezia pachydermatis CBS1879.</title>
        <authorList>
            <person name="Triana S."/>
            <person name="Ohm R."/>
            <person name="Gonzalez A."/>
            <person name="DeCock H."/>
            <person name="Restrepo S."/>
            <person name="Celis A."/>
        </authorList>
    </citation>
    <scope>NUCLEOTIDE SEQUENCE [LARGE SCALE GENOMIC DNA]</scope>
    <source>
        <strain evidence="2 3">CBS 1879</strain>
    </source>
</reference>
<sequence>MSEKAPVVYHGTSMPDPDWWQTLWSDPAGVVAKLGLKPGMVALDLGCGDGWFTKPIAQIAQRVYALDAVPALVQATEQRVASIGHVQCIVGDAMDASHYVPEPLDYILLANTLHGAPDRAALVQSCAALLKTGGYLAIVGWHVRPREECQVLGKPRGPHPDLRMSAEETIKVVQACGFVHISSESVSLYHYGLVFEYQPVPRR</sequence>
<evidence type="ECO:0000259" key="1">
    <source>
        <dbReference type="Pfam" id="PF08241"/>
    </source>
</evidence>
<dbReference type="SUPFAM" id="SSF53335">
    <property type="entry name" value="S-adenosyl-L-methionine-dependent methyltransferases"/>
    <property type="match status" value="1"/>
</dbReference>
<dbReference type="RefSeq" id="XP_017992647.1">
    <property type="nucleotide sequence ID" value="XM_018135366.1"/>
</dbReference>
<dbReference type="GO" id="GO:0008757">
    <property type="term" value="F:S-adenosylmethionine-dependent methyltransferase activity"/>
    <property type="evidence" value="ECO:0007669"/>
    <property type="project" value="InterPro"/>
</dbReference>
<dbReference type="OrthoDB" id="3647at2759"/>
<keyword evidence="3" id="KW-1185">Reference proteome</keyword>
<name>A0A0M9VQ05_9BASI</name>
<evidence type="ECO:0000313" key="3">
    <source>
        <dbReference type="Proteomes" id="UP000037751"/>
    </source>
</evidence>
<dbReference type="AlphaFoldDB" id="A0A0M9VQ05"/>